<evidence type="ECO:0000256" key="1">
    <source>
        <dbReference type="ARBA" id="ARBA00022448"/>
    </source>
</evidence>
<evidence type="ECO:0000313" key="7">
    <source>
        <dbReference type="Proteomes" id="UP000191905"/>
    </source>
</evidence>
<keyword evidence="2" id="KW-0349">Heme</keyword>
<keyword evidence="4" id="KW-0408">Iron</keyword>
<dbReference type="STRING" id="1873176.BFN67_20185"/>
<sequence length="147" mass="16849">MDVATATGDHARKITAKSYRLYKELGEEEGIRKLVETFYDIIEQDPDAAELHLLHMRGQGVAHSRREQFNYLSGFFGGPSRYVLQHGHSRLTEIHEHIHIGPKMRDLWLSCMEKAMAQVGIEGALKDEVMLHFERAAETSRNQDTDE</sequence>
<dbReference type="GO" id="GO:0005344">
    <property type="term" value="F:oxygen carrier activity"/>
    <property type="evidence" value="ECO:0007669"/>
    <property type="project" value="InterPro"/>
</dbReference>
<dbReference type="Pfam" id="PF01152">
    <property type="entry name" value="Bac_globin"/>
    <property type="match status" value="1"/>
</dbReference>
<dbReference type="OrthoDB" id="9790913at2"/>
<dbReference type="PANTHER" id="PTHR47366">
    <property type="entry name" value="TWO-ON-TWO HEMOGLOBIN-3"/>
    <property type="match status" value="1"/>
</dbReference>
<protein>
    <submittedName>
        <fullName evidence="6">Globin</fullName>
    </submittedName>
</protein>
<evidence type="ECO:0000256" key="3">
    <source>
        <dbReference type="ARBA" id="ARBA00022723"/>
    </source>
</evidence>
<dbReference type="RefSeq" id="WP_080920149.1">
    <property type="nucleotide sequence ID" value="NZ_MDET01000021.1"/>
</dbReference>
<dbReference type="CDD" id="cd14773">
    <property type="entry name" value="TrHb2_PhHbO-like_O"/>
    <property type="match status" value="1"/>
</dbReference>
<reference evidence="6 7" key="1">
    <citation type="journal article" date="2016" name="Int. J. Syst. Evol. Microbiol.">
        <title>Pseudaminobacter manganicus sp. nov., isolated from sludge of a manganese mine.</title>
        <authorList>
            <person name="Li J."/>
            <person name="Huang J."/>
            <person name="Liao S."/>
            <person name="Wang G."/>
        </authorList>
    </citation>
    <scope>NUCLEOTIDE SEQUENCE [LARGE SCALE GENOMIC DNA]</scope>
    <source>
        <strain evidence="6 7">JH-7</strain>
    </source>
</reference>
<dbReference type="GO" id="GO:0019825">
    <property type="term" value="F:oxygen binding"/>
    <property type="evidence" value="ECO:0007669"/>
    <property type="project" value="InterPro"/>
</dbReference>
<evidence type="ECO:0000256" key="2">
    <source>
        <dbReference type="ARBA" id="ARBA00022617"/>
    </source>
</evidence>
<accession>A0A1V8RPG8</accession>
<dbReference type="InterPro" id="IPR012292">
    <property type="entry name" value="Globin/Proto"/>
</dbReference>
<dbReference type="GO" id="GO:0020037">
    <property type="term" value="F:heme binding"/>
    <property type="evidence" value="ECO:0007669"/>
    <property type="project" value="InterPro"/>
</dbReference>
<dbReference type="Proteomes" id="UP000191905">
    <property type="component" value="Unassembled WGS sequence"/>
</dbReference>
<comment type="caution">
    <text evidence="6">The sequence shown here is derived from an EMBL/GenBank/DDBJ whole genome shotgun (WGS) entry which is preliminary data.</text>
</comment>
<evidence type="ECO:0000313" key="6">
    <source>
        <dbReference type="EMBL" id="OQM75058.1"/>
    </source>
</evidence>
<dbReference type="PANTHER" id="PTHR47366:SF1">
    <property type="entry name" value="TWO-ON-TWO HEMOGLOBIN-3"/>
    <property type="match status" value="1"/>
</dbReference>
<dbReference type="GO" id="GO:0046872">
    <property type="term" value="F:metal ion binding"/>
    <property type="evidence" value="ECO:0007669"/>
    <property type="project" value="UniProtKB-KW"/>
</dbReference>
<dbReference type="AlphaFoldDB" id="A0A1V8RPG8"/>
<comment type="similarity">
    <text evidence="5">Belongs to the truncated hemoglobin family. Group II subfamily.</text>
</comment>
<organism evidence="6 7">
    <name type="scientific">Manganibacter manganicus</name>
    <dbReference type="NCBI Taxonomy" id="1873176"/>
    <lineage>
        <taxon>Bacteria</taxon>
        <taxon>Pseudomonadati</taxon>
        <taxon>Pseudomonadota</taxon>
        <taxon>Alphaproteobacteria</taxon>
        <taxon>Hyphomicrobiales</taxon>
        <taxon>Phyllobacteriaceae</taxon>
        <taxon>Manganibacter</taxon>
    </lineage>
</organism>
<dbReference type="Gene3D" id="1.10.490.10">
    <property type="entry name" value="Globins"/>
    <property type="match status" value="1"/>
</dbReference>
<keyword evidence="3" id="KW-0479">Metal-binding</keyword>
<keyword evidence="1" id="KW-0813">Transport</keyword>
<evidence type="ECO:0000256" key="4">
    <source>
        <dbReference type="ARBA" id="ARBA00023004"/>
    </source>
</evidence>
<dbReference type="InterPro" id="IPR044203">
    <property type="entry name" value="GlbO/GLB3-like"/>
</dbReference>
<dbReference type="EMBL" id="MDET01000021">
    <property type="protein sequence ID" value="OQM75058.1"/>
    <property type="molecule type" value="Genomic_DNA"/>
</dbReference>
<gene>
    <name evidence="6" type="ORF">BFN67_20185</name>
</gene>
<evidence type="ECO:0000256" key="5">
    <source>
        <dbReference type="ARBA" id="ARBA00034496"/>
    </source>
</evidence>
<keyword evidence="7" id="KW-1185">Reference proteome</keyword>
<proteinExistence type="inferred from homology"/>
<name>A0A1V8RPG8_9HYPH</name>
<dbReference type="InterPro" id="IPR001486">
    <property type="entry name" value="Hemoglobin_trunc"/>
</dbReference>
<dbReference type="InterPro" id="IPR009050">
    <property type="entry name" value="Globin-like_sf"/>
</dbReference>
<dbReference type="SUPFAM" id="SSF46458">
    <property type="entry name" value="Globin-like"/>
    <property type="match status" value="1"/>
</dbReference>